<reference evidence="3 4" key="1">
    <citation type="journal article" date="2015" name="Genome Announc.">
        <title>Expanding the biotechnology potential of lactobacilli through comparative genomics of 213 strains and associated genera.</title>
        <authorList>
            <person name="Sun Z."/>
            <person name="Harris H.M."/>
            <person name="McCann A."/>
            <person name="Guo C."/>
            <person name="Argimon S."/>
            <person name="Zhang W."/>
            <person name="Yang X."/>
            <person name="Jeffery I.B."/>
            <person name="Cooney J.C."/>
            <person name="Kagawa T.F."/>
            <person name="Liu W."/>
            <person name="Song Y."/>
            <person name="Salvetti E."/>
            <person name="Wrobel A."/>
            <person name="Rasinkangas P."/>
            <person name="Parkhill J."/>
            <person name="Rea M.C."/>
            <person name="O'Sullivan O."/>
            <person name="Ritari J."/>
            <person name="Douillard F.P."/>
            <person name="Paul Ross R."/>
            <person name="Yang R."/>
            <person name="Briner A.E."/>
            <person name="Felis G.E."/>
            <person name="de Vos W.M."/>
            <person name="Barrangou R."/>
            <person name="Klaenhammer T.R."/>
            <person name="Caufield P.W."/>
            <person name="Cui Y."/>
            <person name="Zhang H."/>
            <person name="O'Toole P.W."/>
        </authorList>
    </citation>
    <scope>NUCLEOTIDE SEQUENCE [LARGE SCALE GENOMIC DNA]</scope>
    <source>
        <strain evidence="3 4">DSM 22696</strain>
    </source>
</reference>
<dbReference type="PANTHER" id="PTHR34989">
    <property type="entry name" value="PROTEIN HDED"/>
    <property type="match status" value="1"/>
</dbReference>
<dbReference type="GO" id="GO:0005886">
    <property type="term" value="C:plasma membrane"/>
    <property type="evidence" value="ECO:0007669"/>
    <property type="project" value="TreeGrafter"/>
</dbReference>
<feature type="transmembrane region" description="Helical" evidence="1">
    <location>
        <begin position="102"/>
        <end position="125"/>
    </location>
</feature>
<gene>
    <name evidence="3" type="ORF">IV55_GL001532</name>
    <name evidence="2" type="ORF">LSI01_02390</name>
</gene>
<evidence type="ECO:0000313" key="4">
    <source>
        <dbReference type="Proteomes" id="UP000051139"/>
    </source>
</evidence>
<dbReference type="Proteomes" id="UP000321429">
    <property type="component" value="Unassembled WGS sequence"/>
</dbReference>
<dbReference type="STRING" id="348151.IV55_GL001532"/>
<feature type="transmembrane region" description="Helical" evidence="1">
    <location>
        <begin position="16"/>
        <end position="36"/>
    </location>
</feature>
<keyword evidence="4" id="KW-1185">Reference proteome</keyword>
<dbReference type="InterPro" id="IPR052712">
    <property type="entry name" value="Acid_resist_chaperone_HdeD"/>
</dbReference>
<protein>
    <submittedName>
        <fullName evidence="2">Membrane protein</fullName>
    </submittedName>
</protein>
<dbReference type="Proteomes" id="UP000051139">
    <property type="component" value="Unassembled WGS sequence"/>
</dbReference>
<dbReference type="InterPro" id="IPR005325">
    <property type="entry name" value="DUF308_memb"/>
</dbReference>
<dbReference type="Pfam" id="PF03729">
    <property type="entry name" value="DUF308"/>
    <property type="match status" value="2"/>
</dbReference>
<proteinExistence type="predicted"/>
<evidence type="ECO:0000313" key="3">
    <source>
        <dbReference type="EMBL" id="KRN96148.1"/>
    </source>
</evidence>
<comment type="caution">
    <text evidence="3">The sequence shown here is derived from an EMBL/GenBank/DDBJ whole genome shotgun (WGS) entry which is preliminary data.</text>
</comment>
<reference evidence="2 5" key="2">
    <citation type="submission" date="2019-07" db="EMBL/GenBank/DDBJ databases">
        <title>Whole genome shotgun sequence of Lactobacillus siliginis NBRC 101315.</title>
        <authorList>
            <person name="Hosoyama A."/>
            <person name="Uohara A."/>
            <person name="Ohji S."/>
            <person name="Ichikawa N."/>
        </authorList>
    </citation>
    <scope>NUCLEOTIDE SEQUENCE [LARGE SCALE GENOMIC DNA]</scope>
    <source>
        <strain evidence="2 5">NBRC 101315</strain>
    </source>
</reference>
<accession>A0A0R2LCP7</accession>
<keyword evidence="1" id="KW-0472">Membrane</keyword>
<evidence type="ECO:0000256" key="1">
    <source>
        <dbReference type="SAM" id="Phobius"/>
    </source>
</evidence>
<feature type="transmembrane region" description="Helical" evidence="1">
    <location>
        <begin position="132"/>
        <end position="152"/>
    </location>
</feature>
<dbReference type="EMBL" id="BJUD01000002">
    <property type="protein sequence ID" value="GEK27928.1"/>
    <property type="molecule type" value="Genomic_DNA"/>
</dbReference>
<keyword evidence="1" id="KW-1133">Transmembrane helix</keyword>
<feature type="transmembrane region" description="Helical" evidence="1">
    <location>
        <begin position="75"/>
        <end position="96"/>
    </location>
</feature>
<dbReference type="EMBL" id="JQCB01000005">
    <property type="protein sequence ID" value="KRN96148.1"/>
    <property type="molecule type" value="Genomic_DNA"/>
</dbReference>
<dbReference type="PATRIC" id="fig|348151.3.peg.1579"/>
<dbReference type="PANTHER" id="PTHR34989:SF1">
    <property type="entry name" value="PROTEIN HDED"/>
    <property type="match status" value="1"/>
</dbReference>
<sequence length="181" mass="20405">MVEVVEMNWNSTRRSFDWYSFILGVLFVIAAIIAFVDPTSSLLAIVVIFGVLALIKGIYEVWFHADVQSLLGRSPIWLLVMGIVDIVIGAFLMLHLGIGMHLLPYFFASWFIVDSAMGLLTVGLLQSFDKRYYWWSVALDVLGLILGIMLLFRPLVAAMALSSLIGIYFLIYGAYHIMRAF</sequence>
<name>A0A0R2LCP7_9LACO</name>
<evidence type="ECO:0000313" key="5">
    <source>
        <dbReference type="Proteomes" id="UP000321429"/>
    </source>
</evidence>
<organism evidence="3 4">
    <name type="scientific">Furfurilactobacillus siliginis</name>
    <dbReference type="NCBI Taxonomy" id="348151"/>
    <lineage>
        <taxon>Bacteria</taxon>
        <taxon>Bacillati</taxon>
        <taxon>Bacillota</taxon>
        <taxon>Bacilli</taxon>
        <taxon>Lactobacillales</taxon>
        <taxon>Lactobacillaceae</taxon>
        <taxon>Furfurilactobacillus</taxon>
    </lineage>
</organism>
<feature type="transmembrane region" description="Helical" evidence="1">
    <location>
        <begin position="42"/>
        <end position="63"/>
    </location>
</feature>
<keyword evidence="1" id="KW-0812">Transmembrane</keyword>
<feature type="transmembrane region" description="Helical" evidence="1">
    <location>
        <begin position="158"/>
        <end position="178"/>
    </location>
</feature>
<evidence type="ECO:0000313" key="2">
    <source>
        <dbReference type="EMBL" id="GEK27928.1"/>
    </source>
</evidence>
<dbReference type="AlphaFoldDB" id="A0A0R2LCP7"/>